<feature type="non-terminal residue" evidence="1">
    <location>
        <position position="1"/>
    </location>
</feature>
<keyword evidence="2" id="KW-1185">Reference proteome</keyword>
<dbReference type="Pfam" id="PF04910">
    <property type="entry name" value="Tcf25"/>
    <property type="match status" value="1"/>
</dbReference>
<protein>
    <submittedName>
        <fullName evidence="1">Transcription factor 25</fullName>
    </submittedName>
</protein>
<accession>A0A9W9YTT7</accession>
<reference evidence="1" key="1">
    <citation type="submission" date="2023-01" db="EMBL/GenBank/DDBJ databases">
        <title>Genome assembly of the deep-sea coral Lophelia pertusa.</title>
        <authorList>
            <person name="Herrera S."/>
            <person name="Cordes E."/>
        </authorList>
    </citation>
    <scope>NUCLEOTIDE SEQUENCE</scope>
    <source>
        <strain evidence="1">USNM1676648</strain>
        <tissue evidence="1">Polyp</tissue>
    </source>
</reference>
<name>A0A9W9YTT7_9CNID</name>
<dbReference type="GO" id="GO:1990112">
    <property type="term" value="C:RQC complex"/>
    <property type="evidence" value="ECO:0007669"/>
    <property type="project" value="TreeGrafter"/>
</dbReference>
<dbReference type="AlphaFoldDB" id="A0A9W9YTT7"/>
<dbReference type="Proteomes" id="UP001163046">
    <property type="component" value="Unassembled WGS sequence"/>
</dbReference>
<organism evidence="1 2">
    <name type="scientific">Desmophyllum pertusum</name>
    <dbReference type="NCBI Taxonomy" id="174260"/>
    <lineage>
        <taxon>Eukaryota</taxon>
        <taxon>Metazoa</taxon>
        <taxon>Cnidaria</taxon>
        <taxon>Anthozoa</taxon>
        <taxon>Hexacorallia</taxon>
        <taxon>Scleractinia</taxon>
        <taxon>Caryophylliina</taxon>
        <taxon>Caryophylliidae</taxon>
        <taxon>Desmophyllum</taxon>
    </lineage>
</organism>
<gene>
    <name evidence="1" type="primary">TCF25_2</name>
    <name evidence="1" type="ORF">OS493_039821</name>
</gene>
<evidence type="ECO:0000313" key="1">
    <source>
        <dbReference type="EMBL" id="KAJ7369318.1"/>
    </source>
</evidence>
<dbReference type="OrthoDB" id="205993at2759"/>
<dbReference type="InterPro" id="IPR006994">
    <property type="entry name" value="TCF25/Rqc1"/>
</dbReference>
<comment type="caution">
    <text evidence="1">The sequence shown here is derived from an EMBL/GenBank/DDBJ whole genome shotgun (WGS) entry which is preliminary data.</text>
</comment>
<proteinExistence type="predicted"/>
<sequence length="178" mass="20279">MPGPMATLGESTSRILDTKALLGVEHRNLNAENEMKKRFGSHIVRAEQRQRRAHQRCIIAQQGINMKALGNKMYSDFAFEHSPSYQEVQFLFLDAVESLNPNNISAATEQLWSCVSVLLSLDPDEDPLGVLLMIDYYCLTVPSSSLTSSDYLSKWNRRQGVVYQKEQPRNVYRHIVMS</sequence>
<dbReference type="PANTHER" id="PTHR22684">
    <property type="entry name" value="NULP1-RELATED"/>
    <property type="match status" value="1"/>
</dbReference>
<evidence type="ECO:0000313" key="2">
    <source>
        <dbReference type="Proteomes" id="UP001163046"/>
    </source>
</evidence>
<dbReference type="PANTHER" id="PTHR22684:SF0">
    <property type="entry name" value="RIBOSOME QUALITY CONTROL COMPLEX SUBUNIT TCF25"/>
    <property type="match status" value="1"/>
</dbReference>
<dbReference type="EMBL" id="MU827070">
    <property type="protein sequence ID" value="KAJ7369318.1"/>
    <property type="molecule type" value="Genomic_DNA"/>
</dbReference>